<dbReference type="EMBL" id="JANUGU010000004">
    <property type="protein sequence ID" value="MCS0659316.1"/>
    <property type="molecule type" value="Genomic_DNA"/>
</dbReference>
<accession>A0ABT2D0F5</accession>
<keyword evidence="2" id="KW-1185">Reference proteome</keyword>
<protein>
    <submittedName>
        <fullName evidence="1">Uncharacterized protein</fullName>
    </submittedName>
</protein>
<organism evidence="1 2">
    <name type="scientific">Massilia terrae</name>
    <dbReference type="NCBI Taxonomy" id="1811224"/>
    <lineage>
        <taxon>Bacteria</taxon>
        <taxon>Pseudomonadati</taxon>
        <taxon>Pseudomonadota</taxon>
        <taxon>Betaproteobacteria</taxon>
        <taxon>Burkholderiales</taxon>
        <taxon>Oxalobacteraceae</taxon>
        <taxon>Telluria group</taxon>
        <taxon>Massilia</taxon>
    </lineage>
</organism>
<sequence length="46" mass="4864">MNTTTISAYRPHSAGTSTGLVRAFLAKVRRAFELAGAPYIDGALPL</sequence>
<dbReference type="RefSeq" id="WP_258812497.1">
    <property type="nucleotide sequence ID" value="NZ_JANUGU010000004.1"/>
</dbReference>
<reference evidence="1 2" key="1">
    <citation type="submission" date="2022-08" db="EMBL/GenBank/DDBJ databases">
        <title>Reclassification of Massilia species as members of the genera Telluria, Duganella, Pseudoduganella, Mokoshia gen. nov. and Zemynaea gen. nov. using orthogonal and non-orthogonal genome-based approaches.</title>
        <authorList>
            <person name="Bowman J.P."/>
        </authorList>
    </citation>
    <scope>NUCLEOTIDE SEQUENCE [LARGE SCALE GENOMIC DNA]</scope>
    <source>
        <strain evidence="1 2">JCM 31606</strain>
    </source>
</reference>
<evidence type="ECO:0000313" key="2">
    <source>
        <dbReference type="Proteomes" id="UP001204621"/>
    </source>
</evidence>
<proteinExistence type="predicted"/>
<evidence type="ECO:0000313" key="1">
    <source>
        <dbReference type="EMBL" id="MCS0659316.1"/>
    </source>
</evidence>
<gene>
    <name evidence="1" type="ORF">NX778_14695</name>
</gene>
<name>A0ABT2D0F5_9BURK</name>
<dbReference type="Proteomes" id="UP001204621">
    <property type="component" value="Unassembled WGS sequence"/>
</dbReference>
<comment type="caution">
    <text evidence="1">The sequence shown here is derived from an EMBL/GenBank/DDBJ whole genome shotgun (WGS) entry which is preliminary data.</text>
</comment>